<protein>
    <submittedName>
        <fullName evidence="2">Uncharacterized protein</fullName>
    </submittedName>
</protein>
<name>A0A8H3VHG5_VENIN</name>
<accession>A0A8H3VHG5</accession>
<feature type="compositionally biased region" description="Polar residues" evidence="1">
    <location>
        <begin position="96"/>
        <end position="108"/>
    </location>
</feature>
<feature type="region of interest" description="Disordered" evidence="1">
    <location>
        <begin position="1"/>
        <end position="43"/>
    </location>
</feature>
<dbReference type="EMBL" id="WNWS01000014">
    <property type="protein sequence ID" value="KAE9987763.1"/>
    <property type="molecule type" value="Genomic_DNA"/>
</dbReference>
<evidence type="ECO:0000313" key="2">
    <source>
        <dbReference type="EMBL" id="KAE9987763.1"/>
    </source>
</evidence>
<feature type="compositionally biased region" description="Acidic residues" evidence="1">
    <location>
        <begin position="16"/>
        <end position="25"/>
    </location>
</feature>
<dbReference type="AlphaFoldDB" id="A0A8H3VHG5"/>
<comment type="caution">
    <text evidence="2">The sequence shown here is derived from an EMBL/GenBank/DDBJ whole genome shotgun (WGS) entry which is preliminary data.</text>
</comment>
<feature type="compositionally biased region" description="Basic residues" evidence="1">
    <location>
        <begin position="1"/>
        <end position="10"/>
    </location>
</feature>
<evidence type="ECO:0000313" key="3">
    <source>
        <dbReference type="Proteomes" id="UP000447873"/>
    </source>
</evidence>
<organism evidence="2 3">
    <name type="scientific">Venturia inaequalis</name>
    <name type="common">Apple scab fungus</name>
    <dbReference type="NCBI Taxonomy" id="5025"/>
    <lineage>
        <taxon>Eukaryota</taxon>
        <taxon>Fungi</taxon>
        <taxon>Dikarya</taxon>
        <taxon>Ascomycota</taxon>
        <taxon>Pezizomycotina</taxon>
        <taxon>Dothideomycetes</taxon>
        <taxon>Pleosporomycetidae</taxon>
        <taxon>Venturiales</taxon>
        <taxon>Venturiaceae</taxon>
        <taxon>Venturia</taxon>
    </lineage>
</organism>
<proteinExistence type="predicted"/>
<gene>
    <name evidence="2" type="ORF">EG328_001577</name>
</gene>
<feature type="region of interest" description="Disordered" evidence="1">
    <location>
        <begin position="89"/>
        <end position="108"/>
    </location>
</feature>
<reference evidence="2 3" key="1">
    <citation type="submission" date="2018-12" db="EMBL/GenBank/DDBJ databases">
        <title>Venturia inaequalis Genome Resource.</title>
        <authorList>
            <person name="Lichtner F.J."/>
        </authorList>
    </citation>
    <scope>NUCLEOTIDE SEQUENCE [LARGE SCALE GENOMIC DNA]</scope>
    <source>
        <strain evidence="2 3">120213</strain>
    </source>
</reference>
<dbReference type="Proteomes" id="UP000447873">
    <property type="component" value="Unassembled WGS sequence"/>
</dbReference>
<evidence type="ECO:0000256" key="1">
    <source>
        <dbReference type="SAM" id="MobiDB-lite"/>
    </source>
</evidence>
<sequence length="108" mass="11915">MYTRFQKKSGHKDPDVESDFEEPEIEPGQLEAKDDASRPVETPKAQELLILPVQLLKPPKLELRAPSLPPIIEIPANTSPTVQEAENILVGKEPPTTKSPNTLPSRIG</sequence>